<organism evidence="1 2">
    <name type="scientific">Neisseria lactamica ATCC 23970</name>
    <dbReference type="NCBI Taxonomy" id="546265"/>
    <lineage>
        <taxon>Bacteria</taxon>
        <taxon>Pseudomonadati</taxon>
        <taxon>Pseudomonadota</taxon>
        <taxon>Betaproteobacteria</taxon>
        <taxon>Neisseriales</taxon>
        <taxon>Neisseriaceae</taxon>
        <taxon>Neisseria</taxon>
    </lineage>
</organism>
<dbReference type="EMBL" id="ACEQ02000011">
    <property type="protein sequence ID" value="EEZ75820.1"/>
    <property type="molecule type" value="Genomic_DNA"/>
</dbReference>
<evidence type="ECO:0000313" key="1">
    <source>
        <dbReference type="EMBL" id="EEZ75820.1"/>
    </source>
</evidence>
<accession>D0W964</accession>
<comment type="caution">
    <text evidence="1">The sequence shown here is derived from an EMBL/GenBank/DDBJ whole genome shotgun (WGS) entry which is preliminary data.</text>
</comment>
<sequence length="39" mass="4858">MFGCRVNFNLLYFCNVPSQTYFYIAYYIFVSFRRHCLFL</sequence>
<protein>
    <submittedName>
        <fullName evidence="1">Uncharacterized protein</fullName>
    </submittedName>
</protein>
<reference evidence="1 2" key="1">
    <citation type="submission" date="2009-10" db="EMBL/GenBank/DDBJ databases">
        <authorList>
            <person name="Weinstock G."/>
            <person name="Sodergren E."/>
            <person name="Clifton S."/>
            <person name="Fulton L."/>
            <person name="Fulton B."/>
            <person name="Courtney L."/>
            <person name="Fronick C."/>
            <person name="Harrison M."/>
            <person name="Strong C."/>
            <person name="Farmer C."/>
            <person name="Delahaunty K."/>
            <person name="Markovic C."/>
            <person name="Hall O."/>
            <person name="Minx P."/>
            <person name="Tomlinson C."/>
            <person name="Mitreva M."/>
            <person name="Nelson J."/>
            <person name="Hou S."/>
            <person name="Wollam A."/>
            <person name="Pepin K.H."/>
            <person name="Johnson M."/>
            <person name="Bhonagiri V."/>
            <person name="Nash W.E."/>
            <person name="Warren W."/>
            <person name="Chinwalla A."/>
            <person name="Mardis E.R."/>
            <person name="Wilson R.K."/>
        </authorList>
    </citation>
    <scope>NUCLEOTIDE SEQUENCE [LARGE SCALE GENOMIC DNA]</scope>
    <source>
        <strain evidence="1 2">ATCC 23970</strain>
    </source>
</reference>
<dbReference type="Proteomes" id="UP000003843">
    <property type="component" value="Unassembled WGS sequence"/>
</dbReference>
<gene>
    <name evidence="1" type="ORF">NEILACOT_04069</name>
</gene>
<evidence type="ECO:0000313" key="2">
    <source>
        <dbReference type="Proteomes" id="UP000003843"/>
    </source>
</evidence>
<dbReference type="AlphaFoldDB" id="D0W964"/>
<proteinExistence type="predicted"/>
<name>D0W964_NEILA</name>